<feature type="region of interest" description="Disordered" evidence="1">
    <location>
        <begin position="56"/>
        <end position="139"/>
    </location>
</feature>
<evidence type="ECO:0000313" key="4">
    <source>
        <dbReference type="Proteomes" id="UP000183567"/>
    </source>
</evidence>
<name>A0A1J8QUV9_9AGAM</name>
<dbReference type="STRING" id="180088.A0A1J8QUV9"/>
<keyword evidence="2" id="KW-0732">Signal</keyword>
<evidence type="ECO:0000256" key="1">
    <source>
        <dbReference type="SAM" id="MobiDB-lite"/>
    </source>
</evidence>
<evidence type="ECO:0000313" key="3">
    <source>
        <dbReference type="EMBL" id="OJA17232.1"/>
    </source>
</evidence>
<accession>A0A1J8QUV9</accession>
<evidence type="ECO:0000256" key="2">
    <source>
        <dbReference type="SAM" id="SignalP"/>
    </source>
</evidence>
<dbReference type="Proteomes" id="UP000183567">
    <property type="component" value="Unassembled WGS sequence"/>
</dbReference>
<feature type="compositionally biased region" description="Pro residues" evidence="1">
    <location>
        <begin position="126"/>
        <end position="139"/>
    </location>
</feature>
<dbReference type="EMBL" id="LVVM01002157">
    <property type="protein sequence ID" value="OJA17232.1"/>
    <property type="molecule type" value="Genomic_DNA"/>
</dbReference>
<sequence length="139" mass="15003">MNRSPVQITAIILCLSSSAYAQEFAPSNNWGGRITGIVLGRRRQWGRSTIVAAPTYFRRHPKTSESTLPYWQGTQPQPYGPPPPQPRNDYGASMDMGPYRYNGQSAAPPPYAKEGGATAPQGGNYAPPPGPPPPAHTRA</sequence>
<organism evidence="3 4">
    <name type="scientific">Rhizopogon vesiculosus</name>
    <dbReference type="NCBI Taxonomy" id="180088"/>
    <lineage>
        <taxon>Eukaryota</taxon>
        <taxon>Fungi</taxon>
        <taxon>Dikarya</taxon>
        <taxon>Basidiomycota</taxon>
        <taxon>Agaricomycotina</taxon>
        <taxon>Agaricomycetes</taxon>
        <taxon>Agaricomycetidae</taxon>
        <taxon>Boletales</taxon>
        <taxon>Suillineae</taxon>
        <taxon>Rhizopogonaceae</taxon>
        <taxon>Rhizopogon</taxon>
    </lineage>
</organism>
<proteinExistence type="predicted"/>
<dbReference type="OrthoDB" id="2691915at2759"/>
<feature type="signal peptide" evidence="2">
    <location>
        <begin position="1"/>
        <end position="21"/>
    </location>
</feature>
<protein>
    <submittedName>
        <fullName evidence="3">Uncharacterized protein</fullName>
    </submittedName>
</protein>
<gene>
    <name evidence="3" type="ORF">AZE42_00169</name>
</gene>
<comment type="caution">
    <text evidence="3">The sequence shown here is derived from an EMBL/GenBank/DDBJ whole genome shotgun (WGS) entry which is preliminary data.</text>
</comment>
<reference evidence="3 4" key="1">
    <citation type="submission" date="2016-03" db="EMBL/GenBank/DDBJ databases">
        <title>Comparative genomics of the ectomycorrhizal sister species Rhizopogon vinicolor and Rhizopogon vesiculosus (Basidiomycota: Boletales) reveals a divergence of the mating type B locus.</title>
        <authorList>
            <person name="Mujic A.B."/>
            <person name="Kuo A."/>
            <person name="Tritt A."/>
            <person name="Lipzen A."/>
            <person name="Chen C."/>
            <person name="Johnson J."/>
            <person name="Sharma A."/>
            <person name="Barry K."/>
            <person name="Grigoriev I.V."/>
            <person name="Spatafora J.W."/>
        </authorList>
    </citation>
    <scope>NUCLEOTIDE SEQUENCE [LARGE SCALE GENOMIC DNA]</scope>
    <source>
        <strain evidence="3 4">AM-OR11-056</strain>
    </source>
</reference>
<keyword evidence="4" id="KW-1185">Reference proteome</keyword>
<dbReference type="AlphaFoldDB" id="A0A1J8QUV9"/>
<feature type="chain" id="PRO_5012136863" evidence="2">
    <location>
        <begin position="22"/>
        <end position="139"/>
    </location>
</feature>